<dbReference type="PANTHER" id="PTHR43619">
    <property type="entry name" value="S-ADENOSYL-L-METHIONINE-DEPENDENT METHYLTRANSFERASE YKTD-RELATED"/>
    <property type="match status" value="1"/>
</dbReference>
<evidence type="ECO:0000313" key="3">
    <source>
        <dbReference type="EMBL" id="OJH40048.1"/>
    </source>
</evidence>
<dbReference type="EMBL" id="MPIN01000003">
    <property type="protein sequence ID" value="OJH40048.1"/>
    <property type="molecule type" value="Genomic_DNA"/>
</dbReference>
<keyword evidence="2" id="KW-0808">Transferase</keyword>
<dbReference type="STRING" id="83449.BON30_13345"/>
<reference evidence="3 4" key="2">
    <citation type="submission" date="2016-12" db="EMBL/GenBank/DDBJ databases">
        <title>Draft Genome Sequence of Cystobacter ferrugineus Strain Cbfe23.</title>
        <authorList>
            <person name="Akbar S."/>
            <person name="Dowd S.E."/>
            <person name="Stevens D.C."/>
        </authorList>
    </citation>
    <scope>NUCLEOTIDE SEQUENCE [LARGE SCALE GENOMIC DNA]</scope>
    <source>
        <strain evidence="3 4">Cbfe23</strain>
    </source>
</reference>
<keyword evidence="4" id="KW-1185">Reference proteome</keyword>
<dbReference type="RefSeq" id="WP_071898682.1">
    <property type="nucleotide sequence ID" value="NZ_MPIN01000003.1"/>
</dbReference>
<dbReference type="Gene3D" id="3.40.50.150">
    <property type="entry name" value="Vaccinia Virus protein VP39"/>
    <property type="match status" value="1"/>
</dbReference>
<evidence type="ECO:0000256" key="1">
    <source>
        <dbReference type="ARBA" id="ARBA00022603"/>
    </source>
</evidence>
<dbReference type="Pfam" id="PF04072">
    <property type="entry name" value="LCM"/>
    <property type="match status" value="1"/>
</dbReference>
<dbReference type="AlphaFoldDB" id="A0A1L9BCV6"/>
<dbReference type="Proteomes" id="UP000182229">
    <property type="component" value="Unassembled WGS sequence"/>
</dbReference>
<accession>A0A1L9BCV6</accession>
<dbReference type="InterPro" id="IPR007213">
    <property type="entry name" value="Ppm1/Ppm2/Tcmp"/>
</dbReference>
<name>A0A1L9BCV6_9BACT</name>
<evidence type="ECO:0000256" key="2">
    <source>
        <dbReference type="ARBA" id="ARBA00022679"/>
    </source>
</evidence>
<organism evidence="3 4">
    <name type="scientific">Cystobacter ferrugineus</name>
    <dbReference type="NCBI Taxonomy" id="83449"/>
    <lineage>
        <taxon>Bacteria</taxon>
        <taxon>Pseudomonadati</taxon>
        <taxon>Myxococcota</taxon>
        <taxon>Myxococcia</taxon>
        <taxon>Myxococcales</taxon>
        <taxon>Cystobacterineae</taxon>
        <taxon>Archangiaceae</taxon>
        <taxon>Cystobacter</taxon>
    </lineage>
</organism>
<dbReference type="SUPFAM" id="SSF53335">
    <property type="entry name" value="S-adenosyl-L-methionine-dependent methyltransferases"/>
    <property type="match status" value="1"/>
</dbReference>
<dbReference type="InterPro" id="IPR029063">
    <property type="entry name" value="SAM-dependent_MTases_sf"/>
</dbReference>
<dbReference type="GO" id="GO:0032259">
    <property type="term" value="P:methylation"/>
    <property type="evidence" value="ECO:0007669"/>
    <property type="project" value="UniProtKB-KW"/>
</dbReference>
<protein>
    <recommendedName>
        <fullName evidence="5">Methyltransferase</fullName>
    </recommendedName>
</protein>
<keyword evidence="1" id="KW-0489">Methyltransferase</keyword>
<reference evidence="4" key="1">
    <citation type="submission" date="2016-11" db="EMBL/GenBank/DDBJ databases">
        <authorList>
            <person name="Shukria A."/>
            <person name="Stevens D.C."/>
        </authorList>
    </citation>
    <scope>NUCLEOTIDE SEQUENCE [LARGE SCALE GENOMIC DNA]</scope>
    <source>
        <strain evidence="4">Cbfe23</strain>
    </source>
</reference>
<evidence type="ECO:0008006" key="5">
    <source>
        <dbReference type="Google" id="ProtNLM"/>
    </source>
</evidence>
<gene>
    <name evidence="3" type="ORF">BON30_13345</name>
</gene>
<dbReference type="GO" id="GO:0008168">
    <property type="term" value="F:methyltransferase activity"/>
    <property type="evidence" value="ECO:0007669"/>
    <property type="project" value="UniProtKB-KW"/>
</dbReference>
<sequence length="292" mass="32758">MSLRDYDNISPTAKLVAEMRRHSDIPFAEEIATRMGSAELVREMLDGDAPAPELLSWMAPTIEARYKSLETALEASGVKQVVELGSGFAFRGDAMNRTTPLRYIETDLPEMHDTRLRLRNELRRDGVLPVQEHVIFAPLNAVAPGDGAVLEQNLVPGEPVAVIHEGLLQYFTRDEKRAVALLIAGLLKRHGGVWLTPDFELSDDGSRKRWTHPHFARIFSLIAGSTQRDLRDAAFTSVDEVKDFFSKLGFRVTPRAQIDGTFALSSAERVGTTPEQLDLLRRSRILWELRLD</sequence>
<proteinExistence type="predicted"/>
<dbReference type="PANTHER" id="PTHR43619:SF2">
    <property type="entry name" value="S-ADENOSYL-L-METHIONINE-DEPENDENT METHYLTRANSFERASES SUPERFAMILY PROTEIN"/>
    <property type="match status" value="1"/>
</dbReference>
<comment type="caution">
    <text evidence="3">The sequence shown here is derived from an EMBL/GenBank/DDBJ whole genome shotgun (WGS) entry which is preliminary data.</text>
</comment>
<evidence type="ECO:0000313" key="4">
    <source>
        <dbReference type="Proteomes" id="UP000182229"/>
    </source>
</evidence>